<evidence type="ECO:0000256" key="4">
    <source>
        <dbReference type="ARBA" id="ARBA00022795"/>
    </source>
</evidence>
<evidence type="ECO:0000256" key="3">
    <source>
        <dbReference type="ARBA" id="ARBA00022490"/>
    </source>
</evidence>
<dbReference type="GO" id="GO:0005829">
    <property type="term" value="C:cytosol"/>
    <property type="evidence" value="ECO:0007669"/>
    <property type="project" value="UniProtKB-SubCell"/>
</dbReference>
<keyword evidence="4 6" id="KW-1005">Bacterial flagellum biogenesis</keyword>
<accession>R4K7V4</accession>
<name>R4K7V4_CLOPA</name>
<organism evidence="7 8">
    <name type="scientific">Clostridium pasteurianum BC1</name>
    <dbReference type="NCBI Taxonomy" id="86416"/>
    <lineage>
        <taxon>Bacteria</taxon>
        <taxon>Bacillati</taxon>
        <taxon>Bacillota</taxon>
        <taxon>Clostridia</taxon>
        <taxon>Eubacteriales</taxon>
        <taxon>Clostridiaceae</taxon>
        <taxon>Clostridium</taxon>
    </lineage>
</organism>
<comment type="similarity">
    <text evidence="2 6">Belongs to the FliS family.</text>
</comment>
<protein>
    <recommendedName>
        <fullName evidence="6">Flagellar secretion chaperone FliS</fullName>
    </recommendedName>
</protein>
<dbReference type="GO" id="GO:0071973">
    <property type="term" value="P:bacterial-type flagellum-dependent cell motility"/>
    <property type="evidence" value="ECO:0007669"/>
    <property type="project" value="TreeGrafter"/>
</dbReference>
<dbReference type="InterPro" id="IPR036584">
    <property type="entry name" value="FliS_sf"/>
</dbReference>
<evidence type="ECO:0000256" key="5">
    <source>
        <dbReference type="ARBA" id="ARBA00023186"/>
    </source>
</evidence>
<keyword evidence="7" id="KW-0969">Cilium</keyword>
<evidence type="ECO:0000313" key="8">
    <source>
        <dbReference type="Proteomes" id="UP000013523"/>
    </source>
</evidence>
<proteinExistence type="inferred from homology"/>
<keyword evidence="7" id="KW-0966">Cell projection</keyword>
<comment type="subcellular location">
    <subcellularLocation>
        <location evidence="1 6">Cytoplasm</location>
        <location evidence="1 6">Cytosol</location>
    </subcellularLocation>
</comment>
<dbReference type="PANTHER" id="PTHR34773:SF1">
    <property type="entry name" value="FLAGELLAR SECRETION CHAPERONE FLIS"/>
    <property type="match status" value="1"/>
</dbReference>
<dbReference type="InterPro" id="IPR003713">
    <property type="entry name" value="FliS"/>
</dbReference>
<dbReference type="OrthoDB" id="1524959at2"/>
<dbReference type="SUPFAM" id="SSF101116">
    <property type="entry name" value="Flagellar export chaperone FliS"/>
    <property type="match status" value="1"/>
</dbReference>
<dbReference type="RefSeq" id="WP_015616084.1">
    <property type="nucleotide sequence ID" value="NC_021182.1"/>
</dbReference>
<dbReference type="STRING" id="86416.Clopa_2958"/>
<evidence type="ECO:0000256" key="2">
    <source>
        <dbReference type="ARBA" id="ARBA00008787"/>
    </source>
</evidence>
<evidence type="ECO:0000256" key="1">
    <source>
        <dbReference type="ARBA" id="ARBA00004514"/>
    </source>
</evidence>
<dbReference type="eggNOG" id="COG1516">
    <property type="taxonomic scope" value="Bacteria"/>
</dbReference>
<dbReference type="KEGG" id="cpas:Clopa_2958"/>
<sequence length="128" mass="14792">MYTANAYNTYKNNSINFASKEQLLLMLLDGSVKFAKKARQALLDKDVKEAHKYLVKTQDIFYELMTSLDIKNAGNWGESLMVLYNFIVRRLAEANIKKDVGILDEVMPFIEQVRDMWSEAYKVAKGKQ</sequence>
<dbReference type="PATRIC" id="fig|86416.3.peg.2943"/>
<dbReference type="Pfam" id="PF02561">
    <property type="entry name" value="FliS"/>
    <property type="match status" value="1"/>
</dbReference>
<keyword evidence="7" id="KW-0282">Flagellum</keyword>
<evidence type="ECO:0000256" key="6">
    <source>
        <dbReference type="PIRNR" id="PIRNR039090"/>
    </source>
</evidence>
<keyword evidence="3 6" id="KW-0963">Cytoplasm</keyword>
<dbReference type="PANTHER" id="PTHR34773">
    <property type="entry name" value="FLAGELLAR SECRETION CHAPERONE FLIS"/>
    <property type="match status" value="1"/>
</dbReference>
<reference evidence="7 8" key="1">
    <citation type="submission" date="2012-01" db="EMBL/GenBank/DDBJ databases">
        <title>Complete sequence of chromosome of Clostridium pasteurianum BC1.</title>
        <authorList>
            <consortium name="US DOE Joint Genome Institute"/>
            <person name="Lucas S."/>
            <person name="Han J."/>
            <person name="Lapidus A."/>
            <person name="Cheng J.-F."/>
            <person name="Goodwin L."/>
            <person name="Pitluck S."/>
            <person name="Peters L."/>
            <person name="Mikhailova N."/>
            <person name="Teshima H."/>
            <person name="Detter J.C."/>
            <person name="Han C."/>
            <person name="Tapia R."/>
            <person name="Land M."/>
            <person name="Hauser L."/>
            <person name="Kyrpides N."/>
            <person name="Ivanova N."/>
            <person name="Pagani I."/>
            <person name="Dunn J."/>
            <person name="Taghavi S."/>
            <person name="Francis A."/>
            <person name="van der Lelie D."/>
            <person name="Woyke T."/>
        </authorList>
    </citation>
    <scope>NUCLEOTIDE SEQUENCE [LARGE SCALE GENOMIC DNA]</scope>
    <source>
        <strain evidence="7 8">BC1</strain>
    </source>
</reference>
<gene>
    <name evidence="7" type="ORF">Clopa_2958</name>
</gene>
<dbReference type="HOGENOM" id="CLU_080373_3_1_9"/>
<keyword evidence="8" id="KW-1185">Reference proteome</keyword>
<keyword evidence="5" id="KW-0143">Chaperone</keyword>
<dbReference type="NCBIfam" id="TIGR00208">
    <property type="entry name" value="fliS"/>
    <property type="match status" value="1"/>
</dbReference>
<dbReference type="Gene3D" id="1.20.120.340">
    <property type="entry name" value="Flagellar protein FliS"/>
    <property type="match status" value="1"/>
</dbReference>
<dbReference type="Proteomes" id="UP000013523">
    <property type="component" value="Chromosome"/>
</dbReference>
<dbReference type="GO" id="GO:0044780">
    <property type="term" value="P:bacterial-type flagellum assembly"/>
    <property type="evidence" value="ECO:0007669"/>
    <property type="project" value="InterPro"/>
</dbReference>
<evidence type="ECO:0000313" key="7">
    <source>
        <dbReference type="EMBL" id="AGK97791.1"/>
    </source>
</evidence>
<dbReference type="CDD" id="cd16098">
    <property type="entry name" value="FliS"/>
    <property type="match status" value="1"/>
</dbReference>
<dbReference type="EMBL" id="CP003261">
    <property type="protein sequence ID" value="AGK97791.1"/>
    <property type="molecule type" value="Genomic_DNA"/>
</dbReference>
<dbReference type="AlphaFoldDB" id="R4K7V4"/>
<dbReference type="PIRSF" id="PIRSF039090">
    <property type="entry name" value="Flis"/>
    <property type="match status" value="1"/>
</dbReference>